<evidence type="ECO:0000313" key="3">
    <source>
        <dbReference type="Proteomes" id="UP001500902"/>
    </source>
</evidence>
<accession>A0ABP7E3W8</accession>
<name>A0ABP7E3W8_9ACTN</name>
<evidence type="ECO:0008006" key="4">
    <source>
        <dbReference type="Google" id="ProtNLM"/>
    </source>
</evidence>
<dbReference type="RefSeq" id="WP_344894455.1">
    <property type="nucleotide sequence ID" value="NZ_BAAAZP010000218.1"/>
</dbReference>
<keyword evidence="1" id="KW-1133">Transmembrane helix</keyword>
<keyword evidence="3" id="KW-1185">Reference proteome</keyword>
<dbReference type="Proteomes" id="UP001500902">
    <property type="component" value="Unassembled WGS sequence"/>
</dbReference>
<gene>
    <name evidence="2" type="ORF">GCM10022224_092980</name>
</gene>
<sequence length="295" mass="32236">MADQFDVIEAGERGRRRWVGLVVVLALLLIPAVSLLTSRDPEPEPTRPTPEPIRSLTRLESAPNVLTVPAARKGGDEVLQVVFPHGVRAEVRYPAGLDLDEKGSRPFQSGWVDGRLRMFVAPYGGEAEITRGDEPIRNFAPNVTLWPRQAGSRFYGQVLLFAFGPWRLAVHDRGYGPGDALTFEQRLTLARSLKGAVTEHGYLVLSAGGDVRLAEPGDTEQGAPVGPQLWFGGGTREMVALVPTPDCRKKARMPQVIEGLRRSAEMVCRGDVLVAVAGSAEFRRQAIEGIRVTVR</sequence>
<proteinExistence type="predicted"/>
<keyword evidence="1" id="KW-0812">Transmembrane</keyword>
<reference evidence="3" key="1">
    <citation type="journal article" date="2019" name="Int. J. Syst. Evol. Microbiol.">
        <title>The Global Catalogue of Microorganisms (GCM) 10K type strain sequencing project: providing services to taxonomists for standard genome sequencing and annotation.</title>
        <authorList>
            <consortium name="The Broad Institute Genomics Platform"/>
            <consortium name="The Broad Institute Genome Sequencing Center for Infectious Disease"/>
            <person name="Wu L."/>
            <person name="Ma J."/>
        </authorList>
    </citation>
    <scope>NUCLEOTIDE SEQUENCE [LARGE SCALE GENOMIC DNA]</scope>
    <source>
        <strain evidence="3">JCM 16904</strain>
    </source>
</reference>
<comment type="caution">
    <text evidence="2">The sequence shown here is derived from an EMBL/GenBank/DDBJ whole genome shotgun (WGS) entry which is preliminary data.</text>
</comment>
<keyword evidence="1" id="KW-0472">Membrane</keyword>
<evidence type="ECO:0000256" key="1">
    <source>
        <dbReference type="SAM" id="Phobius"/>
    </source>
</evidence>
<dbReference type="EMBL" id="BAAAZP010000218">
    <property type="protein sequence ID" value="GAA3712801.1"/>
    <property type="molecule type" value="Genomic_DNA"/>
</dbReference>
<organism evidence="2 3">
    <name type="scientific">Nonomuraea antimicrobica</name>
    <dbReference type="NCBI Taxonomy" id="561173"/>
    <lineage>
        <taxon>Bacteria</taxon>
        <taxon>Bacillati</taxon>
        <taxon>Actinomycetota</taxon>
        <taxon>Actinomycetes</taxon>
        <taxon>Streptosporangiales</taxon>
        <taxon>Streptosporangiaceae</taxon>
        <taxon>Nonomuraea</taxon>
    </lineage>
</organism>
<feature type="transmembrane region" description="Helical" evidence="1">
    <location>
        <begin position="18"/>
        <end position="37"/>
    </location>
</feature>
<evidence type="ECO:0000313" key="2">
    <source>
        <dbReference type="EMBL" id="GAA3712801.1"/>
    </source>
</evidence>
<protein>
    <recommendedName>
        <fullName evidence="4">Phosphodiester glycosidase domain-containing protein</fullName>
    </recommendedName>
</protein>